<feature type="domain" description="EamA" evidence="8">
    <location>
        <begin position="152"/>
        <end position="288"/>
    </location>
</feature>
<keyword evidence="5 7" id="KW-0472">Membrane</keyword>
<feature type="domain" description="EamA" evidence="8">
    <location>
        <begin position="7"/>
        <end position="139"/>
    </location>
</feature>
<feature type="region of interest" description="Disordered" evidence="6">
    <location>
        <begin position="338"/>
        <end position="359"/>
    </location>
</feature>
<feature type="transmembrane region" description="Helical" evidence="7">
    <location>
        <begin position="36"/>
        <end position="55"/>
    </location>
</feature>
<dbReference type="Gene3D" id="1.10.3730.20">
    <property type="match status" value="2"/>
</dbReference>
<dbReference type="Pfam" id="PF00892">
    <property type="entry name" value="EamA"/>
    <property type="match status" value="2"/>
</dbReference>
<proteinExistence type="predicted"/>
<feature type="transmembrane region" description="Helical" evidence="7">
    <location>
        <begin position="94"/>
        <end position="114"/>
    </location>
</feature>
<dbReference type="EMBL" id="JAHLFG010000001">
    <property type="protein sequence ID" value="MBU3825907.1"/>
    <property type="molecule type" value="Genomic_DNA"/>
</dbReference>
<dbReference type="InterPro" id="IPR050638">
    <property type="entry name" value="AA-Vitamin_Transporters"/>
</dbReference>
<dbReference type="SUPFAM" id="SSF103481">
    <property type="entry name" value="Multidrug resistance efflux transporter EmrE"/>
    <property type="match status" value="2"/>
</dbReference>
<gene>
    <name evidence="9" type="ORF">IAA31_00215</name>
</gene>
<dbReference type="Proteomes" id="UP000824150">
    <property type="component" value="Unassembled WGS sequence"/>
</dbReference>
<name>A0A9E2KM93_9GAMM</name>
<evidence type="ECO:0000256" key="4">
    <source>
        <dbReference type="ARBA" id="ARBA00022989"/>
    </source>
</evidence>
<feature type="transmembrane region" description="Helical" evidence="7">
    <location>
        <begin position="246"/>
        <end position="265"/>
    </location>
</feature>
<evidence type="ECO:0000256" key="5">
    <source>
        <dbReference type="ARBA" id="ARBA00023136"/>
    </source>
</evidence>
<comment type="caution">
    <text evidence="9">The sequence shown here is derived from an EMBL/GenBank/DDBJ whole genome shotgun (WGS) entry which is preliminary data.</text>
</comment>
<evidence type="ECO:0000259" key="8">
    <source>
        <dbReference type="Pfam" id="PF00892"/>
    </source>
</evidence>
<evidence type="ECO:0000256" key="7">
    <source>
        <dbReference type="SAM" id="Phobius"/>
    </source>
</evidence>
<evidence type="ECO:0000256" key="3">
    <source>
        <dbReference type="ARBA" id="ARBA00022692"/>
    </source>
</evidence>
<feature type="transmembrane region" description="Helical" evidence="7">
    <location>
        <begin position="211"/>
        <end position="234"/>
    </location>
</feature>
<evidence type="ECO:0000313" key="9">
    <source>
        <dbReference type="EMBL" id="MBU3825907.1"/>
    </source>
</evidence>
<comment type="subcellular location">
    <subcellularLocation>
        <location evidence="1">Cell membrane</location>
        <topology evidence="1">Multi-pass membrane protein</topology>
    </subcellularLocation>
</comment>
<sequence>MHKVAPLFILLAGTLWGMQGIYTRQFNAAGLTSFDIAAIRICGTGLIALVALLILRPRLLKIKLHDLWVFLGSGLISIASFTCLYYTAIELTSLGTAAVLMYIAPAVVTLLSRLIFHEEITLLKGFALFCAMLGCVFVSGGGGSLGHGTDTLGLLCGLGSGFAYAFYTIFGAIAMHRGYSPVTLVAWTFIIGSVGVLPLCSPQRVYEISSGALQLVLLEILFIIAGALLPYCLYSLGLKYMQAGKASILAAIEAVAAAICGLVFFGEPLTINLLIGIGAIILSVICLNLKRSRVVAAPMQGKPSSTADSEINGSLAIRQLKVRQRKLFEEAAALADIMPEDSSEVNPSHSQEDTTKKRE</sequence>
<evidence type="ECO:0000256" key="2">
    <source>
        <dbReference type="ARBA" id="ARBA00022475"/>
    </source>
</evidence>
<dbReference type="AlphaFoldDB" id="A0A9E2KM93"/>
<dbReference type="InterPro" id="IPR000620">
    <property type="entry name" value="EamA_dom"/>
</dbReference>
<evidence type="ECO:0000256" key="6">
    <source>
        <dbReference type="SAM" id="MobiDB-lite"/>
    </source>
</evidence>
<evidence type="ECO:0000256" key="1">
    <source>
        <dbReference type="ARBA" id="ARBA00004651"/>
    </source>
</evidence>
<dbReference type="GO" id="GO:0005886">
    <property type="term" value="C:plasma membrane"/>
    <property type="evidence" value="ECO:0007669"/>
    <property type="project" value="UniProtKB-SubCell"/>
</dbReference>
<evidence type="ECO:0000313" key="10">
    <source>
        <dbReference type="Proteomes" id="UP000824150"/>
    </source>
</evidence>
<dbReference type="PANTHER" id="PTHR32322">
    <property type="entry name" value="INNER MEMBRANE TRANSPORTER"/>
    <property type="match status" value="1"/>
</dbReference>
<feature type="transmembrane region" description="Helical" evidence="7">
    <location>
        <begin position="67"/>
        <end position="88"/>
    </location>
</feature>
<accession>A0A9E2KM93</accession>
<keyword evidence="3 7" id="KW-0812">Transmembrane</keyword>
<feature type="transmembrane region" description="Helical" evidence="7">
    <location>
        <begin position="126"/>
        <end position="146"/>
    </location>
</feature>
<organism evidence="9 10">
    <name type="scientific">Candidatus Anaerobiospirillum merdipullorum</name>
    <dbReference type="NCBI Taxonomy" id="2838450"/>
    <lineage>
        <taxon>Bacteria</taxon>
        <taxon>Pseudomonadati</taxon>
        <taxon>Pseudomonadota</taxon>
        <taxon>Gammaproteobacteria</taxon>
        <taxon>Aeromonadales</taxon>
        <taxon>Succinivibrionaceae</taxon>
        <taxon>Anaerobiospirillum</taxon>
    </lineage>
</organism>
<dbReference type="PANTHER" id="PTHR32322:SF18">
    <property type="entry name" value="S-ADENOSYLMETHIONINE_S-ADENOSYLHOMOCYSTEINE TRANSPORTER"/>
    <property type="match status" value="1"/>
</dbReference>
<feature type="transmembrane region" description="Helical" evidence="7">
    <location>
        <begin position="182"/>
        <end position="199"/>
    </location>
</feature>
<feature type="transmembrane region" description="Helical" evidence="7">
    <location>
        <begin position="152"/>
        <end position="175"/>
    </location>
</feature>
<keyword evidence="2" id="KW-1003">Cell membrane</keyword>
<dbReference type="InterPro" id="IPR037185">
    <property type="entry name" value="EmrE-like"/>
</dbReference>
<reference evidence="9" key="1">
    <citation type="journal article" date="2021" name="PeerJ">
        <title>Extensive microbial diversity within the chicken gut microbiome revealed by metagenomics and culture.</title>
        <authorList>
            <person name="Gilroy R."/>
            <person name="Ravi A."/>
            <person name="Getino M."/>
            <person name="Pursley I."/>
            <person name="Horton D.L."/>
            <person name="Alikhan N.F."/>
            <person name="Baker D."/>
            <person name="Gharbi K."/>
            <person name="Hall N."/>
            <person name="Watson M."/>
            <person name="Adriaenssens E.M."/>
            <person name="Foster-Nyarko E."/>
            <person name="Jarju S."/>
            <person name="Secka A."/>
            <person name="Antonio M."/>
            <person name="Oren A."/>
            <person name="Chaudhuri R.R."/>
            <person name="La Ragione R."/>
            <person name="Hildebrand F."/>
            <person name="Pallen M.J."/>
        </authorList>
    </citation>
    <scope>NUCLEOTIDE SEQUENCE</scope>
    <source>
        <strain evidence="9">687</strain>
    </source>
</reference>
<feature type="compositionally biased region" description="Basic and acidic residues" evidence="6">
    <location>
        <begin position="350"/>
        <end position="359"/>
    </location>
</feature>
<keyword evidence="4 7" id="KW-1133">Transmembrane helix</keyword>
<protein>
    <submittedName>
        <fullName evidence="9">DMT family transporter</fullName>
    </submittedName>
</protein>
<reference evidence="9" key="2">
    <citation type="submission" date="2021-04" db="EMBL/GenBank/DDBJ databases">
        <authorList>
            <person name="Gilroy R."/>
        </authorList>
    </citation>
    <scope>NUCLEOTIDE SEQUENCE</scope>
    <source>
        <strain evidence="9">687</strain>
    </source>
</reference>
<feature type="transmembrane region" description="Helical" evidence="7">
    <location>
        <begin position="271"/>
        <end position="289"/>
    </location>
</feature>